<dbReference type="InterPro" id="IPR012811">
    <property type="entry name" value="TreS_maltokin_C_dom"/>
</dbReference>
<sequence>MNPSMSPPAAAPIPVLAVQTAPGLALTPQACAQLETEVLPVFLATRRWFPQDRNGLPVRVAALTPLPDTTPGVSLVLAELETPRAPEGERILLVLSANWETLPEAPLARLAFAGREGWLAEAADTTAFTQAMLAALHATWRAGQLRAVPEAGLASLALPDPLAVQPIRGEQSNSSVVVGKAAVLKLIRRVAPGVSPETEMTRHLTRAGFTHAPALLGALQQDLTPGPRTLAVLHAYVPNHGDAWGWTLAQGEAALRAARQSGQPPDWTPLQRMTARIGQRLGEMHAVLARPSEDARFAPEPASARHLSARATQVQDTLARALAALAPRLADMPAREREAAQWLVARRPWLDDHIQALCQAELGQARIRVHGDFHLGQVLLSPDDATLIDFEGEPANPLSVRRARHSPYKDVAGLLRSLDYAAAMLSRQAADQAALATFHAATAPAFLDAYHHAHPDAGGQDAGRRAALLDLGLLEKAAYEIVYECAHRPDWINIPVNGLARLVQAAEGRQ</sequence>
<keyword evidence="1" id="KW-0413">Isomerase</keyword>
<gene>
    <name evidence="1" type="ORF">BER1_0807</name>
</gene>
<organism evidence="1">
    <name type="scientific">plant metagenome</name>
    <dbReference type="NCBI Taxonomy" id="1297885"/>
    <lineage>
        <taxon>unclassified sequences</taxon>
        <taxon>metagenomes</taxon>
        <taxon>organismal metagenomes</taxon>
    </lineage>
</organism>
<dbReference type="EC" id="5.4.99.16" evidence="1"/>
<protein>
    <submittedName>
        <fullName evidence="1">Trehalose synthase</fullName>
        <ecNumber evidence="1">5.4.99.16</ecNumber>
    </submittedName>
</protein>
<dbReference type="Gene3D" id="3.90.1200.10">
    <property type="match status" value="1"/>
</dbReference>
<dbReference type="NCBIfam" id="TIGR02457">
    <property type="entry name" value="TreS_Cterm"/>
    <property type="match status" value="1"/>
</dbReference>
<dbReference type="AlphaFoldDB" id="A0A484QNG1"/>
<accession>A0A484QNG1</accession>
<dbReference type="EMBL" id="CAADIE010000005">
    <property type="protein sequence ID" value="VFR38477.1"/>
    <property type="molecule type" value="Genomic_DNA"/>
</dbReference>
<dbReference type="SUPFAM" id="SSF56112">
    <property type="entry name" value="Protein kinase-like (PK-like)"/>
    <property type="match status" value="1"/>
</dbReference>
<name>A0A484QNG1_9ZZZZ</name>
<proteinExistence type="predicted"/>
<dbReference type="InterPro" id="IPR011009">
    <property type="entry name" value="Kinase-like_dom_sf"/>
</dbReference>
<evidence type="ECO:0000313" key="1">
    <source>
        <dbReference type="EMBL" id="VFR38477.1"/>
    </source>
</evidence>
<dbReference type="GO" id="GO:0047471">
    <property type="term" value="F:maltose alpha-D-glucosyltransferase activity"/>
    <property type="evidence" value="ECO:0007669"/>
    <property type="project" value="UniProtKB-EC"/>
</dbReference>
<reference evidence="1" key="1">
    <citation type="submission" date="2019-03" db="EMBL/GenBank/DDBJ databases">
        <authorList>
            <person name="Danneels B."/>
        </authorList>
    </citation>
    <scope>NUCLEOTIDE SEQUENCE</scope>
</reference>